<dbReference type="GO" id="GO:0008270">
    <property type="term" value="F:zinc ion binding"/>
    <property type="evidence" value="ECO:0007669"/>
    <property type="project" value="UniProtKB-KW"/>
</dbReference>
<keyword evidence="8" id="KW-0833">Ubl conjugation pathway</keyword>
<dbReference type="Proteomes" id="UP001642260">
    <property type="component" value="Unassembled WGS sequence"/>
</dbReference>
<evidence type="ECO:0000256" key="6">
    <source>
        <dbReference type="ARBA" id="ARBA00022723"/>
    </source>
</evidence>
<comment type="catalytic activity">
    <reaction evidence="1">
        <text>S-ubiquitinyl-[E2 ubiquitin-conjugating enzyme]-L-cysteine + [acceptor protein]-L-lysine = [E2 ubiquitin-conjugating enzyme]-L-cysteine + N(6)-ubiquitinyl-[acceptor protein]-L-lysine.</text>
        <dbReference type="EC" id="2.3.2.27"/>
    </reaction>
</comment>
<dbReference type="PANTHER" id="PTHR47355">
    <property type="entry name" value="E3 UBIQUITIN-PROTEIN LIGASE SPL2"/>
    <property type="match status" value="1"/>
</dbReference>
<comment type="caution">
    <text evidence="14">The sequence shown here is derived from an EMBL/GenBank/DDBJ whole genome shotgun (WGS) entry which is preliminary data.</text>
</comment>
<dbReference type="EMBL" id="CAKOAT010162932">
    <property type="protein sequence ID" value="CAH8349223.1"/>
    <property type="molecule type" value="Genomic_DNA"/>
</dbReference>
<feature type="transmembrane region" description="Helical" evidence="12">
    <location>
        <begin position="96"/>
        <end position="120"/>
    </location>
</feature>
<dbReference type="InterPro" id="IPR022170">
    <property type="entry name" value="MUL1-like"/>
</dbReference>
<organism evidence="14 15">
    <name type="scientific">Eruca vesicaria subsp. sativa</name>
    <name type="common">Garden rocket</name>
    <name type="synonym">Eruca sativa</name>
    <dbReference type="NCBI Taxonomy" id="29727"/>
    <lineage>
        <taxon>Eukaryota</taxon>
        <taxon>Viridiplantae</taxon>
        <taxon>Streptophyta</taxon>
        <taxon>Embryophyta</taxon>
        <taxon>Tracheophyta</taxon>
        <taxon>Spermatophyta</taxon>
        <taxon>Magnoliopsida</taxon>
        <taxon>eudicotyledons</taxon>
        <taxon>Gunneridae</taxon>
        <taxon>Pentapetalae</taxon>
        <taxon>rosids</taxon>
        <taxon>malvids</taxon>
        <taxon>Brassicales</taxon>
        <taxon>Brassicaceae</taxon>
        <taxon>Brassiceae</taxon>
        <taxon>Eruca</taxon>
    </lineage>
</organism>
<dbReference type="AlphaFoldDB" id="A0ABC8K009"/>
<evidence type="ECO:0000259" key="13">
    <source>
        <dbReference type="Pfam" id="PF12483"/>
    </source>
</evidence>
<evidence type="ECO:0000313" key="15">
    <source>
        <dbReference type="Proteomes" id="UP001642260"/>
    </source>
</evidence>
<accession>A0ABC8K009</accession>
<keyword evidence="9" id="KW-0862">Zinc</keyword>
<gene>
    <name evidence="14" type="ORF">ERUC_LOCUS17604</name>
</gene>
<keyword evidence="6" id="KW-0479">Metal-binding</keyword>
<evidence type="ECO:0000256" key="1">
    <source>
        <dbReference type="ARBA" id="ARBA00000900"/>
    </source>
</evidence>
<proteinExistence type="predicted"/>
<keyword evidence="10 12" id="KW-1133">Transmembrane helix</keyword>
<dbReference type="Pfam" id="PF12483">
    <property type="entry name" value="GIDE"/>
    <property type="match status" value="1"/>
</dbReference>
<sequence length="188" mass="21223">MDGARQPLPLTIVYNRLQPINSSPYAFLQALFFPEYPVGLLDVEKILPPGRDLTAVSICSFNNGVPEIKSCQDLPYFLSEMTKDKIIMDLTETTSVIFWGSVIMGCLSVGILGFAAVKVWNRWKLRHHEREQQQRPEKHVVADETEDEDDIPDGALCVCALTVEREVNPKCPVCLQSIRGSMLVYYEC</sequence>
<comment type="subcellular location">
    <subcellularLocation>
        <location evidence="2">Membrane</location>
        <topology evidence="2">Multi-pass membrane protein</topology>
    </subcellularLocation>
</comment>
<evidence type="ECO:0000313" key="14">
    <source>
        <dbReference type="EMBL" id="CAH8349223.1"/>
    </source>
</evidence>
<evidence type="ECO:0000256" key="7">
    <source>
        <dbReference type="ARBA" id="ARBA00022771"/>
    </source>
</evidence>
<evidence type="ECO:0000256" key="3">
    <source>
        <dbReference type="ARBA" id="ARBA00012483"/>
    </source>
</evidence>
<evidence type="ECO:0000256" key="10">
    <source>
        <dbReference type="ARBA" id="ARBA00022989"/>
    </source>
</evidence>
<name>A0ABC8K009_ERUVS</name>
<dbReference type="InterPro" id="IPR044247">
    <property type="entry name" value="SPL2-like"/>
</dbReference>
<dbReference type="EC" id="2.3.2.27" evidence="3"/>
<evidence type="ECO:0000256" key="11">
    <source>
        <dbReference type="ARBA" id="ARBA00023136"/>
    </source>
</evidence>
<keyword evidence="11 12" id="KW-0472">Membrane</keyword>
<evidence type="ECO:0000256" key="4">
    <source>
        <dbReference type="ARBA" id="ARBA00022679"/>
    </source>
</evidence>
<reference evidence="14 15" key="1">
    <citation type="submission" date="2022-03" db="EMBL/GenBank/DDBJ databases">
        <authorList>
            <person name="Macdonald S."/>
            <person name="Ahmed S."/>
            <person name="Newling K."/>
        </authorList>
    </citation>
    <scope>NUCLEOTIDE SEQUENCE [LARGE SCALE GENOMIC DNA]</scope>
</reference>
<dbReference type="GO" id="GO:0061630">
    <property type="term" value="F:ubiquitin protein ligase activity"/>
    <property type="evidence" value="ECO:0007669"/>
    <property type="project" value="UniProtKB-EC"/>
</dbReference>
<dbReference type="GO" id="GO:0016020">
    <property type="term" value="C:membrane"/>
    <property type="evidence" value="ECO:0007669"/>
    <property type="project" value="UniProtKB-SubCell"/>
</dbReference>
<dbReference type="PANTHER" id="PTHR47355:SF4">
    <property type="entry name" value="RING-TYPE E3 UBIQUITIN TRANSFERASE"/>
    <property type="match status" value="1"/>
</dbReference>
<keyword evidence="5 12" id="KW-0812">Transmembrane</keyword>
<keyword evidence="15" id="KW-1185">Reference proteome</keyword>
<protein>
    <recommendedName>
        <fullName evidence="3">RING-type E3 ubiquitin transferase</fullName>
        <ecNumber evidence="3">2.3.2.27</ecNumber>
    </recommendedName>
</protein>
<keyword evidence="4" id="KW-0808">Transferase</keyword>
<evidence type="ECO:0000256" key="12">
    <source>
        <dbReference type="SAM" id="Phobius"/>
    </source>
</evidence>
<keyword evidence="7" id="KW-0863">Zinc-finger</keyword>
<evidence type="ECO:0000256" key="8">
    <source>
        <dbReference type="ARBA" id="ARBA00022786"/>
    </source>
</evidence>
<evidence type="ECO:0000256" key="2">
    <source>
        <dbReference type="ARBA" id="ARBA00004141"/>
    </source>
</evidence>
<evidence type="ECO:0000256" key="9">
    <source>
        <dbReference type="ARBA" id="ARBA00022833"/>
    </source>
</evidence>
<feature type="domain" description="E3 Ubiquitin ligase MUL1-like" evidence="13">
    <location>
        <begin position="2"/>
        <end position="112"/>
    </location>
</feature>
<evidence type="ECO:0000256" key="5">
    <source>
        <dbReference type="ARBA" id="ARBA00022692"/>
    </source>
</evidence>